<dbReference type="Proteomes" id="UP000195569">
    <property type="component" value="Unassembled WGS sequence"/>
</dbReference>
<dbReference type="OrthoDB" id="8961589at2"/>
<sequence length="158" mass="18069">MSVLFAAGKGLKRLDGPVAYDLYVGDGEDFITVPAWTDLPYLTEGLEVGATYKCSEHCWFSFGRRFFFYEQLARLADFANYEKRPPGADQTGSFRELFRGGDFFGPVVSAKLAADFAYWEPLARARGMLDESFYEHYDQWREMFKFAANDGALWLRSS</sequence>
<accession>A0A1N7SVU6</accession>
<name>A0A1N7SVU6_9BURK</name>
<proteinExistence type="predicted"/>
<evidence type="ECO:0000313" key="2">
    <source>
        <dbReference type="Proteomes" id="UP000195569"/>
    </source>
</evidence>
<reference evidence="1" key="1">
    <citation type="submission" date="2016-12" db="EMBL/GenBank/DDBJ databases">
        <authorList>
            <person name="Moulin L."/>
        </authorList>
    </citation>
    <scope>NUCLEOTIDE SEQUENCE [LARGE SCALE GENOMIC DNA]</scope>
    <source>
        <strain evidence="1">STM 7183</strain>
    </source>
</reference>
<organism evidence="1 2">
    <name type="scientific">Paraburkholderia piptadeniae</name>
    <dbReference type="NCBI Taxonomy" id="1701573"/>
    <lineage>
        <taxon>Bacteria</taxon>
        <taxon>Pseudomonadati</taxon>
        <taxon>Pseudomonadota</taxon>
        <taxon>Betaproteobacteria</taxon>
        <taxon>Burkholderiales</taxon>
        <taxon>Burkholderiaceae</taxon>
        <taxon>Paraburkholderia</taxon>
    </lineage>
</organism>
<gene>
    <name evidence="1" type="ORF">BN2476_1250005</name>
</gene>
<keyword evidence="2" id="KW-1185">Reference proteome</keyword>
<protein>
    <submittedName>
        <fullName evidence="1">Uncharacterized protein</fullName>
    </submittedName>
</protein>
<dbReference type="RefSeq" id="WP_143811202.1">
    <property type="nucleotide sequence ID" value="NZ_CYGY02000125.1"/>
</dbReference>
<dbReference type="EMBL" id="CYGY02000125">
    <property type="protein sequence ID" value="SIT51606.1"/>
    <property type="molecule type" value="Genomic_DNA"/>
</dbReference>
<dbReference type="AlphaFoldDB" id="A0A1N7SVU6"/>
<comment type="caution">
    <text evidence="1">The sequence shown here is derived from an EMBL/GenBank/DDBJ whole genome shotgun (WGS) entry which is preliminary data.</text>
</comment>
<evidence type="ECO:0000313" key="1">
    <source>
        <dbReference type="EMBL" id="SIT51606.1"/>
    </source>
</evidence>